<keyword evidence="4" id="KW-1185">Reference proteome</keyword>
<dbReference type="EMBL" id="JARPUR010000007">
    <property type="protein sequence ID" value="KAK4873219.1"/>
    <property type="molecule type" value="Genomic_DNA"/>
</dbReference>
<evidence type="ECO:0000313" key="3">
    <source>
        <dbReference type="EMBL" id="KAK4873219.1"/>
    </source>
</evidence>
<proteinExistence type="inferred from homology"/>
<evidence type="ECO:0000256" key="2">
    <source>
        <dbReference type="SAM" id="MobiDB-lite"/>
    </source>
</evidence>
<dbReference type="Pfam" id="PF15393">
    <property type="entry name" value="DUF4615"/>
    <property type="match status" value="1"/>
</dbReference>
<sequence length="172" mass="19500">MRKSSKNNSLRPESSDAPQPSTVMSEEAVESFEAELCWCIKQLQRGLQLGKLNAKQVQDHTKALNTLMSKTTPIIKKRQVMRLSFGDYRSKMAEDDKRVNKVNQQVKVTTKPNPKSKFVKKSSSNACSSFSFPIPKFGTESNRGTDSSNITNRMNRLEKSSPNFKFNFDVSR</sequence>
<organism evidence="3 4">
    <name type="scientific">Aquatica leii</name>
    <dbReference type="NCBI Taxonomy" id="1421715"/>
    <lineage>
        <taxon>Eukaryota</taxon>
        <taxon>Metazoa</taxon>
        <taxon>Ecdysozoa</taxon>
        <taxon>Arthropoda</taxon>
        <taxon>Hexapoda</taxon>
        <taxon>Insecta</taxon>
        <taxon>Pterygota</taxon>
        <taxon>Neoptera</taxon>
        <taxon>Endopterygota</taxon>
        <taxon>Coleoptera</taxon>
        <taxon>Polyphaga</taxon>
        <taxon>Elateriformia</taxon>
        <taxon>Elateroidea</taxon>
        <taxon>Lampyridae</taxon>
        <taxon>Luciolinae</taxon>
        <taxon>Aquatica</taxon>
    </lineage>
</organism>
<dbReference type="InterPro" id="IPR029274">
    <property type="entry name" value="DUF4615"/>
</dbReference>
<name>A0AAN7NYZ3_9COLE</name>
<comment type="caution">
    <text evidence="3">The sequence shown here is derived from an EMBL/GenBank/DDBJ whole genome shotgun (WGS) entry which is preliminary data.</text>
</comment>
<feature type="region of interest" description="Disordered" evidence="2">
    <location>
        <begin position="1"/>
        <end position="25"/>
    </location>
</feature>
<evidence type="ECO:0000313" key="4">
    <source>
        <dbReference type="Proteomes" id="UP001353858"/>
    </source>
</evidence>
<dbReference type="PANTHER" id="PTHR13602:SF2">
    <property type="entry name" value="UPF0488 PROTEIN C8ORF33"/>
    <property type="match status" value="1"/>
</dbReference>
<dbReference type="Proteomes" id="UP001353858">
    <property type="component" value="Unassembled WGS sequence"/>
</dbReference>
<gene>
    <name evidence="3" type="ORF">RN001_015248</name>
</gene>
<dbReference type="PANTHER" id="PTHR13602">
    <property type="entry name" value="UPF0488 PROTEIN C8ORF33"/>
    <property type="match status" value="1"/>
</dbReference>
<accession>A0AAN7NYZ3</accession>
<comment type="similarity">
    <text evidence="1">Belongs to the UPF0488 family.</text>
</comment>
<protein>
    <submittedName>
        <fullName evidence="3">Uncharacterized protein</fullName>
    </submittedName>
</protein>
<reference evidence="4" key="1">
    <citation type="submission" date="2023-01" db="EMBL/GenBank/DDBJ databases">
        <title>Key to firefly adult light organ development and bioluminescence: homeobox transcription factors regulate luciferase expression and transportation to peroxisome.</title>
        <authorList>
            <person name="Fu X."/>
        </authorList>
    </citation>
    <scope>NUCLEOTIDE SEQUENCE [LARGE SCALE GENOMIC DNA]</scope>
</reference>
<feature type="compositionally biased region" description="Polar residues" evidence="2">
    <location>
        <begin position="1"/>
        <end position="24"/>
    </location>
</feature>
<evidence type="ECO:0000256" key="1">
    <source>
        <dbReference type="ARBA" id="ARBA00005707"/>
    </source>
</evidence>
<dbReference type="AlphaFoldDB" id="A0AAN7NYZ3"/>